<sequence length="177" mass="18981">MARARRALRVHRWYGEGPLHLLLMLASFALTGYAGVRLLAGGQWPLVIVWFVGAALLHDLVLLPLYALADRAVAGYTAGTGRHRAWTAYVRVPAALSGLLLLVWFPLIAGSVGSGAAAHYEAATGLPGGVFLGRWLLITAGLFAVSALWLLGRTVQQRPPGAARRRRETKQRPAAGD</sequence>
<feature type="transmembrane region" description="Helical" evidence="1">
    <location>
        <begin position="132"/>
        <end position="151"/>
    </location>
</feature>
<keyword evidence="1" id="KW-0472">Membrane</keyword>
<dbReference type="EMBL" id="QUAC01000149">
    <property type="protein sequence ID" value="REK88751.1"/>
    <property type="molecule type" value="Genomic_DNA"/>
</dbReference>
<feature type="transmembrane region" description="Helical" evidence="1">
    <location>
        <begin position="46"/>
        <end position="68"/>
    </location>
</feature>
<evidence type="ECO:0000313" key="3">
    <source>
        <dbReference type="Proteomes" id="UP000262477"/>
    </source>
</evidence>
<accession>A0A371Q285</accession>
<organism evidence="2 3">
    <name type="scientific">Streptomyces inhibens</name>
    <dbReference type="NCBI Taxonomy" id="2293571"/>
    <lineage>
        <taxon>Bacteria</taxon>
        <taxon>Bacillati</taxon>
        <taxon>Actinomycetota</taxon>
        <taxon>Actinomycetes</taxon>
        <taxon>Kitasatosporales</taxon>
        <taxon>Streptomycetaceae</taxon>
        <taxon>Streptomyces</taxon>
    </lineage>
</organism>
<keyword evidence="1" id="KW-0812">Transmembrane</keyword>
<reference evidence="2 3" key="1">
    <citation type="submission" date="2018-08" db="EMBL/GenBank/DDBJ databases">
        <title>Streptomyces NEAU-D10 sp. nov., a novel Actinomycete isolated from soil.</title>
        <authorList>
            <person name="Jin L."/>
        </authorList>
    </citation>
    <scope>NUCLEOTIDE SEQUENCE [LARGE SCALE GENOMIC DNA]</scope>
    <source>
        <strain evidence="2 3">NEAU-D10</strain>
    </source>
</reference>
<dbReference type="AlphaFoldDB" id="A0A371Q285"/>
<gene>
    <name evidence="2" type="ORF">DY245_19490</name>
</gene>
<name>A0A371Q285_STRIH</name>
<comment type="caution">
    <text evidence="2">The sequence shown here is derived from an EMBL/GenBank/DDBJ whole genome shotgun (WGS) entry which is preliminary data.</text>
</comment>
<feature type="transmembrane region" description="Helical" evidence="1">
    <location>
        <begin position="21"/>
        <end position="40"/>
    </location>
</feature>
<keyword evidence="1" id="KW-1133">Transmembrane helix</keyword>
<proteinExistence type="predicted"/>
<dbReference type="OrthoDB" id="4464568at2"/>
<keyword evidence="3" id="KW-1185">Reference proteome</keyword>
<protein>
    <submittedName>
        <fullName evidence="2">Uncharacterized protein</fullName>
    </submittedName>
</protein>
<dbReference type="Proteomes" id="UP000262477">
    <property type="component" value="Unassembled WGS sequence"/>
</dbReference>
<feature type="transmembrane region" description="Helical" evidence="1">
    <location>
        <begin position="89"/>
        <end position="112"/>
    </location>
</feature>
<evidence type="ECO:0000313" key="2">
    <source>
        <dbReference type="EMBL" id="REK88751.1"/>
    </source>
</evidence>
<evidence type="ECO:0000256" key="1">
    <source>
        <dbReference type="SAM" id="Phobius"/>
    </source>
</evidence>